<keyword evidence="11" id="KW-1185">Reference proteome</keyword>
<evidence type="ECO:0000256" key="7">
    <source>
        <dbReference type="ARBA" id="ARBA00034343"/>
    </source>
</evidence>
<evidence type="ECO:0000256" key="4">
    <source>
        <dbReference type="ARBA" id="ARBA00034244"/>
    </source>
</evidence>
<reference evidence="10 11" key="1">
    <citation type="submission" date="2020-01" db="EMBL/GenBank/DDBJ databases">
        <title>Sphingomonas sp. C33 whole genome sequece.</title>
        <authorList>
            <person name="Park C."/>
        </authorList>
    </citation>
    <scope>NUCLEOTIDE SEQUENCE [LARGE SCALE GENOMIC DNA]</scope>
    <source>
        <strain evidence="10 11">C33</strain>
    </source>
</reference>
<organism evidence="10 11">
    <name type="scientific">Sphingomonas changnyeongensis</name>
    <dbReference type="NCBI Taxonomy" id="2698679"/>
    <lineage>
        <taxon>Bacteria</taxon>
        <taxon>Pseudomonadati</taxon>
        <taxon>Pseudomonadota</taxon>
        <taxon>Alphaproteobacteria</taxon>
        <taxon>Sphingomonadales</taxon>
        <taxon>Sphingomonadaceae</taxon>
        <taxon>Sphingomonas</taxon>
    </lineage>
</organism>
<protein>
    <recommendedName>
        <fullName evidence="7">Anti-CBASS protein Acb1</fullName>
    </recommendedName>
</protein>
<comment type="catalytic activity">
    <reaction evidence="2">
        <text>3',3',3'-cAAG + H2O = G[3'-5']pA[3'-5']pAp[3'] + H(+)</text>
        <dbReference type="Rhea" id="RHEA:72863"/>
        <dbReference type="ChEBI" id="CHEBI:15377"/>
        <dbReference type="ChEBI" id="CHEBI:15378"/>
        <dbReference type="ChEBI" id="CHEBI:143810"/>
        <dbReference type="ChEBI" id="CHEBI:192532"/>
    </reaction>
    <physiologicalReaction direction="left-to-right" evidence="2">
        <dbReference type="Rhea" id="RHEA:72864"/>
    </physiologicalReaction>
</comment>
<evidence type="ECO:0000256" key="5">
    <source>
        <dbReference type="ARBA" id="ARBA00034283"/>
    </source>
</evidence>
<accession>A0A7Z2S5T1</accession>
<dbReference type="InterPro" id="IPR009279">
    <property type="entry name" value="Portal_Mu"/>
</dbReference>
<comment type="catalytic activity">
    <reaction evidence="3">
        <text>3',3',3'-c-tri-AMP + H2O = A[3'-5']pA[3'-5']pAp[3'] + H(+)</text>
        <dbReference type="Rhea" id="RHEA:72859"/>
        <dbReference type="ChEBI" id="CHEBI:15377"/>
        <dbReference type="ChEBI" id="CHEBI:15378"/>
        <dbReference type="ChEBI" id="CHEBI:192523"/>
        <dbReference type="ChEBI" id="CHEBI:192530"/>
    </reaction>
    <physiologicalReaction direction="left-to-right" evidence="3">
        <dbReference type="Rhea" id="RHEA:72860"/>
    </physiologicalReaction>
</comment>
<evidence type="ECO:0000256" key="1">
    <source>
        <dbReference type="ARBA" id="ARBA00022801"/>
    </source>
</evidence>
<dbReference type="Pfam" id="PF06074">
    <property type="entry name" value="Portal_Mu"/>
    <property type="match status" value="1"/>
</dbReference>
<dbReference type="AlphaFoldDB" id="A0A7Z2S5T1"/>
<comment type="catalytic activity">
    <reaction evidence="8">
        <text>3',3'-cUAMP + H2O = U[3'-5']pAp[3'] + H(+)</text>
        <dbReference type="Rhea" id="RHEA:72835"/>
        <dbReference type="ChEBI" id="CHEBI:15377"/>
        <dbReference type="ChEBI" id="CHEBI:15378"/>
        <dbReference type="ChEBI" id="CHEBI:143809"/>
        <dbReference type="ChEBI" id="CHEBI:192498"/>
    </reaction>
    <physiologicalReaction direction="left-to-right" evidence="8">
        <dbReference type="Rhea" id="RHEA:72836"/>
    </physiologicalReaction>
</comment>
<evidence type="ECO:0000259" key="9">
    <source>
        <dbReference type="Pfam" id="PF23474"/>
    </source>
</evidence>
<dbReference type="InterPro" id="IPR056175">
    <property type="entry name" value="Acb1-like_C"/>
</dbReference>
<dbReference type="GO" id="GO:0016787">
    <property type="term" value="F:hydrolase activity"/>
    <property type="evidence" value="ECO:0007669"/>
    <property type="project" value="UniProtKB-KW"/>
</dbReference>
<evidence type="ECO:0000313" key="11">
    <source>
        <dbReference type="Proteomes" id="UP000464468"/>
    </source>
</evidence>
<name>A0A7Z2S5T1_9SPHN</name>
<dbReference type="Pfam" id="PF23474">
    <property type="entry name" value="Acb1"/>
    <property type="match status" value="1"/>
</dbReference>
<keyword evidence="1" id="KW-0378">Hydrolase</keyword>
<comment type="catalytic activity">
    <reaction evidence="4">
        <text>3',3',3'-cAAG + H2O = A[3'-5']pG[3'-5']pAp[3'] + H(+)</text>
        <dbReference type="Rhea" id="RHEA:72867"/>
        <dbReference type="ChEBI" id="CHEBI:15377"/>
        <dbReference type="ChEBI" id="CHEBI:15378"/>
        <dbReference type="ChEBI" id="CHEBI:143810"/>
        <dbReference type="ChEBI" id="CHEBI:192533"/>
    </reaction>
    <physiologicalReaction direction="left-to-right" evidence="4">
        <dbReference type="Rhea" id="RHEA:72868"/>
    </physiologicalReaction>
</comment>
<dbReference type="RefSeq" id="WP_160592600.1">
    <property type="nucleotide sequence ID" value="NZ_CP047895.1"/>
</dbReference>
<evidence type="ECO:0000256" key="6">
    <source>
        <dbReference type="ARBA" id="ARBA00034316"/>
    </source>
</evidence>
<evidence type="ECO:0000256" key="3">
    <source>
        <dbReference type="ARBA" id="ARBA00034240"/>
    </source>
</evidence>
<comment type="similarity">
    <text evidence="6">Belongs to the anti-CBASS protein Acb1 family.</text>
</comment>
<sequence length="644" mass="71347">MARKVPAELAREIATTGMGRDITRPYTRDLEEPSDPRLLGAVDWGVYDRIKLDDQVRSTMAQRIAAVVSRDWDVLPGDDADPRSVQAADALKLVLEQASIDRVQEKMLWATFYGYQVAEIIWVPGPERIDFRFKVRHARRFRFTPEGDLRLLTTTAPRGEALPDRKFWVVRSGGTDDDEHYGRGLAEWLYWPVLFKRNGIRFWNKFLDKFAVPTALGRYRPGAPREEVERLLRALAAIANDTGIAIPDGAAVELLQAVNSGPAFEAMPRYMDEAIAKIVLSQTMTTEDGAGGRATGQIHAGVKLEVIKADADTQSDSFNESVARWWTDLNYGPDVASPRFVRIVEEEADLKHQVEVDEGLSRLGWTRNDDSFRDVYGDGFERMAQRSATAPAPANDARPGRTAAVSFGVADPAPLYVQRRLRNSDELVAWAMQQGFSALIPADQMHVTVLYSRRPVDWFALADDWTSGEPLIIPAGGPRRLARMGDGVALLFGSSRLAWRHDEMVRAGASHDFPEYLPHITLTYQGDDLDLDAIQPFTGALEFGPEQFEPLNLDWRDEIAEVSFAEGDGDIVDAVAARLVDQGLTAMSPMLIPLIQAIETSASAEELERNLLGAVDATRVEELAQLLARAGFGLRMAAEGGADS</sequence>
<gene>
    <name evidence="10" type="ORF">GVO57_07300</name>
</gene>
<evidence type="ECO:0000313" key="10">
    <source>
        <dbReference type="EMBL" id="QHL90673.1"/>
    </source>
</evidence>
<comment type="catalytic activity">
    <reaction evidence="5">
        <text>3',3'-cGAMP + H2O = G[3'-5']pAp[3'] + H(+)</text>
        <dbReference type="Rhea" id="RHEA:72831"/>
        <dbReference type="ChEBI" id="CHEBI:15377"/>
        <dbReference type="ChEBI" id="CHEBI:15378"/>
        <dbReference type="ChEBI" id="CHEBI:71501"/>
        <dbReference type="ChEBI" id="CHEBI:192497"/>
    </reaction>
    <physiologicalReaction direction="left-to-right" evidence="5">
        <dbReference type="Rhea" id="RHEA:72832"/>
    </physiologicalReaction>
</comment>
<evidence type="ECO:0000256" key="2">
    <source>
        <dbReference type="ARBA" id="ARBA00034233"/>
    </source>
</evidence>
<dbReference type="Proteomes" id="UP000464468">
    <property type="component" value="Chromosome"/>
</dbReference>
<proteinExistence type="inferred from homology"/>
<dbReference type="EMBL" id="CP047895">
    <property type="protein sequence ID" value="QHL90673.1"/>
    <property type="molecule type" value="Genomic_DNA"/>
</dbReference>
<feature type="domain" description="Anti-CBASS protein Acb1-like C-terminal" evidence="9">
    <location>
        <begin position="414"/>
        <end position="557"/>
    </location>
</feature>
<evidence type="ECO:0000256" key="8">
    <source>
        <dbReference type="ARBA" id="ARBA00048123"/>
    </source>
</evidence>
<dbReference type="KEGG" id="schy:GVO57_07300"/>